<dbReference type="Pfam" id="PF01272">
    <property type="entry name" value="GreA_GreB"/>
    <property type="match status" value="1"/>
</dbReference>
<proteinExistence type="predicted"/>
<evidence type="ECO:0000313" key="1">
    <source>
        <dbReference type="EMBL" id="RSY87506.1"/>
    </source>
</evidence>
<gene>
    <name evidence="1" type="ORF">DAH66_07700</name>
</gene>
<dbReference type="InterPro" id="IPR001437">
    <property type="entry name" value="Tscrpt_elong_fac_GreA/B_C"/>
</dbReference>
<dbReference type="AlphaFoldDB" id="A0A2M8WH72"/>
<reference evidence="2" key="1">
    <citation type="submission" date="2018-07" db="EMBL/GenBank/DDBJ databases">
        <title>Genomic and Epidemiologic Investigation of an Indolent Hospital Outbreak.</title>
        <authorList>
            <person name="Johnson R.C."/>
            <person name="Deming C."/>
            <person name="Conlan S."/>
            <person name="Zellmer C.J."/>
            <person name="Michelin A.V."/>
            <person name="Lee-Lin S.-Q."/>
            <person name="Thomas P.J."/>
            <person name="Park M."/>
            <person name="Weingarten R.A."/>
            <person name="Less J."/>
            <person name="Dekker J.P."/>
            <person name="Frank K.M."/>
            <person name="Musser K.A."/>
            <person name="Mcquiston J.R."/>
            <person name="Henderson D.K."/>
            <person name="Lau A.F."/>
            <person name="Palmore T.N."/>
            <person name="Segre J.A."/>
        </authorList>
    </citation>
    <scope>NUCLEOTIDE SEQUENCE [LARGE SCALE GENOMIC DNA]</scope>
    <source>
        <strain evidence="2">SK-CDC1_0717</strain>
    </source>
</reference>
<dbReference type="InterPro" id="IPR036953">
    <property type="entry name" value="GreA/GreB_C_sf"/>
</dbReference>
<organism evidence="1 2">
    <name type="scientific">Sphingomonas koreensis</name>
    <dbReference type="NCBI Taxonomy" id="93064"/>
    <lineage>
        <taxon>Bacteria</taxon>
        <taxon>Pseudomonadati</taxon>
        <taxon>Pseudomonadota</taxon>
        <taxon>Alphaproteobacteria</taxon>
        <taxon>Sphingomonadales</taxon>
        <taxon>Sphingomonadaceae</taxon>
        <taxon>Sphingomonas</taxon>
    </lineage>
</organism>
<dbReference type="GO" id="GO:0032784">
    <property type="term" value="P:regulation of DNA-templated transcription elongation"/>
    <property type="evidence" value="ECO:0007669"/>
    <property type="project" value="InterPro"/>
</dbReference>
<dbReference type="InterPro" id="IPR023459">
    <property type="entry name" value="Tscrpt_elong_fac_GreA/B_fam"/>
</dbReference>
<keyword evidence="1" id="KW-0418">Kinase</keyword>
<keyword evidence="1" id="KW-0808">Transferase</keyword>
<dbReference type="Gene3D" id="3.10.50.30">
    <property type="entry name" value="Transcription elongation factor, GreA/GreB, C-terminal domain"/>
    <property type="match status" value="1"/>
</dbReference>
<dbReference type="GO" id="GO:0016301">
    <property type="term" value="F:kinase activity"/>
    <property type="evidence" value="ECO:0007669"/>
    <property type="project" value="UniProtKB-KW"/>
</dbReference>
<dbReference type="GO" id="GO:0070063">
    <property type="term" value="F:RNA polymerase binding"/>
    <property type="evidence" value="ECO:0007669"/>
    <property type="project" value="InterPro"/>
</dbReference>
<comment type="caution">
    <text evidence="1">The sequence shown here is derived from an EMBL/GenBank/DDBJ whole genome shotgun (WGS) entry which is preliminary data.</text>
</comment>
<dbReference type="RefSeq" id="WP_066574792.1">
    <property type="nucleotide sequence ID" value="NZ_PGEN01000001.1"/>
</dbReference>
<accession>A0A2M8WH72</accession>
<sequence length="137" mass="15071">MSATRTARTRPQIHMIDTEAERLSELAMNIEAAMPQVSELLLRETTRARTHRAAAMPADVVTMGAEVEYRDEASGVTRTVILAWPQDADIAAGRISILTPIGAGLIGLREGQQILWPDRDGRERDLTIVRVSQPDLA</sequence>
<dbReference type="PANTHER" id="PTHR30437">
    <property type="entry name" value="TRANSCRIPTION ELONGATION FACTOR GREA"/>
    <property type="match status" value="1"/>
</dbReference>
<dbReference type="GO" id="GO:0003677">
    <property type="term" value="F:DNA binding"/>
    <property type="evidence" value="ECO:0007669"/>
    <property type="project" value="InterPro"/>
</dbReference>
<dbReference type="NCBIfam" id="NF004396">
    <property type="entry name" value="PRK05753.1"/>
    <property type="match status" value="1"/>
</dbReference>
<protein>
    <submittedName>
        <fullName evidence="1">Nucleoside diphosphate kinase regulator</fullName>
    </submittedName>
</protein>
<dbReference type="Proteomes" id="UP000287746">
    <property type="component" value="Unassembled WGS sequence"/>
</dbReference>
<dbReference type="EMBL" id="QQYZ01000005">
    <property type="protein sequence ID" value="RSY87506.1"/>
    <property type="molecule type" value="Genomic_DNA"/>
</dbReference>
<name>A0A2M8WH72_9SPHN</name>
<evidence type="ECO:0000313" key="2">
    <source>
        <dbReference type="Proteomes" id="UP000287746"/>
    </source>
</evidence>
<dbReference type="SUPFAM" id="SSF54534">
    <property type="entry name" value="FKBP-like"/>
    <property type="match status" value="1"/>
</dbReference>
<dbReference type="GO" id="GO:0006354">
    <property type="term" value="P:DNA-templated transcription elongation"/>
    <property type="evidence" value="ECO:0007669"/>
    <property type="project" value="TreeGrafter"/>
</dbReference>
<dbReference type="PANTHER" id="PTHR30437:SF5">
    <property type="entry name" value="REGULATOR OF NUCLEOSIDE DIPHOSPHATE KINASE"/>
    <property type="match status" value="1"/>
</dbReference>